<dbReference type="CDD" id="cd04301">
    <property type="entry name" value="NAT_SF"/>
    <property type="match status" value="1"/>
</dbReference>
<reference evidence="2" key="1">
    <citation type="submission" date="2020-08" db="EMBL/GenBank/DDBJ databases">
        <title>Genome public.</title>
        <authorList>
            <person name="Liu C."/>
            <person name="Sun Q."/>
        </authorList>
    </citation>
    <scope>NUCLEOTIDE SEQUENCE</scope>
    <source>
        <strain evidence="2">NSJ-64</strain>
    </source>
</reference>
<evidence type="ECO:0000259" key="1">
    <source>
        <dbReference type="PROSITE" id="PS51186"/>
    </source>
</evidence>
<dbReference type="InterPro" id="IPR000182">
    <property type="entry name" value="GNAT_dom"/>
</dbReference>
<dbReference type="EMBL" id="JACRTD010000007">
    <property type="protein sequence ID" value="MBC8585986.1"/>
    <property type="molecule type" value="Genomic_DNA"/>
</dbReference>
<dbReference type="Proteomes" id="UP000623678">
    <property type="component" value="Unassembled WGS sequence"/>
</dbReference>
<protein>
    <submittedName>
        <fullName evidence="2">GNAT family N-acetyltransferase</fullName>
    </submittedName>
</protein>
<dbReference type="InterPro" id="IPR016181">
    <property type="entry name" value="Acyl_CoA_acyltransferase"/>
</dbReference>
<proteinExistence type="predicted"/>
<dbReference type="RefSeq" id="WP_262395701.1">
    <property type="nucleotide sequence ID" value="NZ_JACRTD010000007.1"/>
</dbReference>
<keyword evidence="3" id="KW-1185">Reference proteome</keyword>
<dbReference type="GO" id="GO:0016747">
    <property type="term" value="F:acyltransferase activity, transferring groups other than amino-acyl groups"/>
    <property type="evidence" value="ECO:0007669"/>
    <property type="project" value="InterPro"/>
</dbReference>
<dbReference type="SUPFAM" id="SSF55729">
    <property type="entry name" value="Acyl-CoA N-acyltransferases (Nat)"/>
    <property type="match status" value="1"/>
</dbReference>
<dbReference type="Gene3D" id="3.40.630.30">
    <property type="match status" value="1"/>
</dbReference>
<organism evidence="2 3">
    <name type="scientific">Youxingia wuxianensis</name>
    <dbReference type="NCBI Taxonomy" id="2763678"/>
    <lineage>
        <taxon>Bacteria</taxon>
        <taxon>Bacillati</taxon>
        <taxon>Bacillota</taxon>
        <taxon>Clostridia</taxon>
        <taxon>Eubacteriales</taxon>
        <taxon>Oscillospiraceae</taxon>
        <taxon>Youxingia</taxon>
    </lineage>
</organism>
<evidence type="ECO:0000313" key="2">
    <source>
        <dbReference type="EMBL" id="MBC8585986.1"/>
    </source>
</evidence>
<evidence type="ECO:0000313" key="3">
    <source>
        <dbReference type="Proteomes" id="UP000623678"/>
    </source>
</evidence>
<accession>A0A926ENR3</accession>
<comment type="caution">
    <text evidence="2">The sequence shown here is derived from an EMBL/GenBank/DDBJ whole genome shotgun (WGS) entry which is preliminary data.</text>
</comment>
<sequence>MIQYVAANNQGLFEKICGTSGIFGSKIYFQYKQYEGEGPLDFWVAWDEQWPGAAVVSICEGNFAVGNTADFISGTAAPGPQELAYFLQTMGFGSVSGELPLIEQLHGLLGGKMGSSYIMNYTAQRTPGRPAAEIRSAQRLEEVYRLLCLCDPIFQASSRYDAWLVDASYKIRHELGNIYALYVENILISTICINFSPLKHAIITSLATHPDFRGKGYGKQLVTYATREVLSRGQIPTLLTANERLGEFYEQCGYNITGRWASILSQKNK</sequence>
<dbReference type="PROSITE" id="PS51186">
    <property type="entry name" value="GNAT"/>
    <property type="match status" value="1"/>
</dbReference>
<feature type="domain" description="N-acetyltransferase" evidence="1">
    <location>
        <begin position="132"/>
        <end position="269"/>
    </location>
</feature>
<dbReference type="AlphaFoldDB" id="A0A926ENR3"/>
<gene>
    <name evidence="2" type="ORF">H8705_10355</name>
</gene>
<name>A0A926ENR3_9FIRM</name>
<dbReference type="Pfam" id="PF00583">
    <property type="entry name" value="Acetyltransf_1"/>
    <property type="match status" value="1"/>
</dbReference>